<gene>
    <name evidence="2" type="ORF">KY290_001468</name>
</gene>
<dbReference type="Proteomes" id="UP000826656">
    <property type="component" value="Unassembled WGS sequence"/>
</dbReference>
<sequence>MTFPNPQMVVEINYTLRNWWIDIKSDHEREICQLLGGLTYLIFVIPNPLLIRALLKFWDPVRMVFKFVDFDLAPTIEEISGFIDLPYHECEMMTLGGFISTFYNHALAERIIITLLVMSLSAPSRNGKHII</sequence>
<dbReference type="EMBL" id="JAIVGD010000001">
    <property type="protein sequence ID" value="KAH0781870.1"/>
    <property type="molecule type" value="Genomic_DNA"/>
</dbReference>
<organism evidence="2 3">
    <name type="scientific">Solanum tuberosum</name>
    <name type="common">Potato</name>
    <dbReference type="NCBI Taxonomy" id="4113"/>
    <lineage>
        <taxon>Eukaryota</taxon>
        <taxon>Viridiplantae</taxon>
        <taxon>Streptophyta</taxon>
        <taxon>Embryophyta</taxon>
        <taxon>Tracheophyta</taxon>
        <taxon>Spermatophyta</taxon>
        <taxon>Magnoliopsida</taxon>
        <taxon>eudicotyledons</taxon>
        <taxon>Gunneridae</taxon>
        <taxon>Pentapetalae</taxon>
        <taxon>asterids</taxon>
        <taxon>lamiids</taxon>
        <taxon>Solanales</taxon>
        <taxon>Solanaceae</taxon>
        <taxon>Solanoideae</taxon>
        <taxon>Solaneae</taxon>
        <taxon>Solanum</taxon>
    </lineage>
</organism>
<keyword evidence="3" id="KW-1185">Reference proteome</keyword>
<evidence type="ECO:0000259" key="1">
    <source>
        <dbReference type="Pfam" id="PF24924"/>
    </source>
</evidence>
<name>A0ABQ7WME5_SOLTU</name>
<evidence type="ECO:0000313" key="3">
    <source>
        <dbReference type="Proteomes" id="UP000826656"/>
    </source>
</evidence>
<feature type="domain" description="DUF7745" evidence="1">
    <location>
        <begin position="24"/>
        <end position="91"/>
    </location>
</feature>
<protein>
    <recommendedName>
        <fullName evidence="1">DUF7745 domain-containing protein</fullName>
    </recommendedName>
</protein>
<dbReference type="InterPro" id="IPR056647">
    <property type="entry name" value="DUF7745"/>
</dbReference>
<dbReference type="Pfam" id="PF24924">
    <property type="entry name" value="DUF7745"/>
    <property type="match status" value="1"/>
</dbReference>
<accession>A0ABQ7WME5</accession>
<reference evidence="2 3" key="1">
    <citation type="journal article" date="2021" name="bioRxiv">
        <title>Chromosome-scale and haplotype-resolved genome assembly of a tetraploid potato cultivar.</title>
        <authorList>
            <person name="Sun H."/>
            <person name="Jiao W.-B."/>
            <person name="Krause K."/>
            <person name="Campoy J.A."/>
            <person name="Goel M."/>
            <person name="Folz-Donahue K."/>
            <person name="Kukat C."/>
            <person name="Huettel B."/>
            <person name="Schneeberger K."/>
        </authorList>
    </citation>
    <scope>NUCLEOTIDE SEQUENCE [LARGE SCALE GENOMIC DNA]</scope>
    <source>
        <strain evidence="2">SolTubOtavaFocal</strain>
        <tissue evidence="2">Leaves</tissue>
    </source>
</reference>
<comment type="caution">
    <text evidence="2">The sequence shown here is derived from an EMBL/GenBank/DDBJ whole genome shotgun (WGS) entry which is preliminary data.</text>
</comment>
<proteinExistence type="predicted"/>
<evidence type="ECO:0000313" key="2">
    <source>
        <dbReference type="EMBL" id="KAH0781870.1"/>
    </source>
</evidence>